<dbReference type="CDD" id="cd01851">
    <property type="entry name" value="GBP"/>
    <property type="match status" value="1"/>
</dbReference>
<feature type="region of interest" description="Disordered" evidence="13">
    <location>
        <begin position="1130"/>
        <end position="1157"/>
    </location>
</feature>
<keyword evidence="19" id="KW-1185">Reference proteome</keyword>
<sequence>MVPTLVLLLSALMALGYTNAQSQPVAPQILSSVINMNGIEADFVFAPETSGGAQVMVNVRKGLSKQFAVSPTSGFEYHIHVKPVGPNNDCSATGGHLDPTNVGAAKCNPLKPDSCQEGDLSGKHGSLKATEAGDIPTLSYVDRELKFSGVNTTIAGRSVVIHNNGTRVACGDILPIGVSRDGSSSSSSVVINPDSHNTEASQQANGSSGVAAMGWGDNAVPDVLGTPIPSDKVKTVQSRLHLIDEEQKFSEDLSTFISERWDLKDAGFNYNLAAVFGSQSTGKSTLLNRLFGTNFDVMSESARSQTTKGIWMSKDKDKKVLIMDVEGTDGRERGEDQDFERKSALFSVATSEVLIVNLWEHQVGLYNGANMGLLKTVFEVNLQLFGGNRGKEKTLLLFVIRDHVGATPLSNLSNTLRADLERIWHGLSKPEGLEDCKITDYFDFMFTTLSHKLLQPEKFDSDVEQLRLRFTNSADPNYVFQPQYSKRVPADGLHIYAGSIWDKIMTNKDLDLPTQQELLAQYRCDEIANSAFAIFQEKIKEFRQPVESGNIVEDLGPKMKNIREVAIKTFDKDASRYHAEVYKRKRSEMLSKANHMLEAYFLGQLKNLHKKAVGLFSTNLQQALRADNAEFSSAVTSAKTEALDYFLVGAKAITLDETEWSYEEEQYQLEQDLKDFATTQREKELNKMLANLEKHLRKELDEPVGLALNNPGPGMWARVITIYQRTVEEAEHLLQKKARTFDLNENEQAELLENLRRQAWVLLTKKIQEESMDGMMLLKLRNRFEEKFRYDDAGLPRVWKPDDDIDTPFRKARDETVELVPLFAKINTMDPVKGEKFELEASEDFDFDQSLKVLSETRQQEITTKFKRESDAFYLEAKRSVVATQAKVPYWVGVALVFLGWNEFIAVIKNPLYLMVVAMVGVPMVAMWYLDMLGLVETIAWKVYDQGYKFAMDKLNEAVEKNQGRQQPQGQQQYQRQSQHQGASQLNNRFQNSTRADGGKEEGGIELSSLDKKRSMTAGSGAPSSSTSATTTAAVRPQTARRTGRPAGDLNDTEMTDASPPQSQSPALAGISSSSGTPVEPQIVFPRALVASIKPTVGAHVPHLDLIKKGLQYITESTIEYEEFFGGQSHKGAGLKDPPSSSSKAKKPASRSKAALAAQAEKEAFSQDPLIHNMEDALQAMLGLQQQIEAERRALDSLSSMVGTGSRLPAKSLHESFEHLIKNEIKHQQARRKEAAKFNPTPGGIESELWDMRKKVWEVHHGNESVPTSGATAGDEDEDEDMEIMVTADSGTQGLKCPITTNFFEDPVTSTLCKHSFSREAILQLIRSHVRLCPVHGCNRPITADMLESNKALARKVTRQIAIQEELSQRHDEEYTTIE</sequence>
<evidence type="ECO:0000256" key="9">
    <source>
        <dbReference type="ARBA" id="ARBA00023134"/>
    </source>
</evidence>
<keyword evidence="4 12" id="KW-0863">Zinc-finger</keyword>
<accession>A0A9P6RS98</accession>
<dbReference type="PROSITE" id="PS51044">
    <property type="entry name" value="ZF_SP_RING"/>
    <property type="match status" value="1"/>
</dbReference>
<dbReference type="Gene3D" id="3.30.40.10">
    <property type="entry name" value="Zinc/RING finger domain, C3HC4 (zinc finger)"/>
    <property type="match status" value="1"/>
</dbReference>
<feature type="domain" description="GB1/RHD3-type G" evidence="17">
    <location>
        <begin position="267"/>
        <end position="484"/>
    </location>
</feature>
<evidence type="ECO:0000256" key="14">
    <source>
        <dbReference type="SAM" id="Phobius"/>
    </source>
</evidence>
<evidence type="ECO:0000256" key="5">
    <source>
        <dbReference type="ARBA" id="ARBA00022801"/>
    </source>
</evidence>
<feature type="topological domain" description="Lumenal" evidence="11">
    <location>
        <begin position="909"/>
        <end position="911"/>
    </location>
</feature>
<keyword evidence="9 11" id="KW-0342">GTP-binding</keyword>
<dbReference type="GO" id="GO:0005525">
    <property type="term" value="F:GTP binding"/>
    <property type="evidence" value="ECO:0007669"/>
    <property type="project" value="UniProtKB-UniRule"/>
</dbReference>
<keyword evidence="6 11" id="KW-0256">Endoplasmic reticulum</keyword>
<dbReference type="OrthoDB" id="1597724at2759"/>
<evidence type="ECO:0000256" key="7">
    <source>
        <dbReference type="ARBA" id="ARBA00022833"/>
    </source>
</evidence>
<dbReference type="GO" id="GO:0003924">
    <property type="term" value="F:GTPase activity"/>
    <property type="evidence" value="ECO:0007669"/>
    <property type="project" value="UniProtKB-UniRule"/>
</dbReference>
<keyword evidence="2" id="KW-0479">Metal-binding</keyword>
<feature type="compositionally biased region" description="Low complexity" evidence="13">
    <location>
        <begin position="964"/>
        <end position="985"/>
    </location>
</feature>
<comment type="caution">
    <text evidence="18">The sequence shown here is derived from an EMBL/GenBank/DDBJ whole genome shotgun (WGS) entry which is preliminary data.</text>
</comment>
<protein>
    <submittedName>
        <fullName evidence="18">Dynamin-like GTPase that mediates homotypic ER fusion</fullName>
    </submittedName>
</protein>
<feature type="compositionally biased region" description="Low complexity" evidence="13">
    <location>
        <begin position="1017"/>
        <end position="1034"/>
    </location>
</feature>
<evidence type="ECO:0000256" key="1">
    <source>
        <dbReference type="ARBA" id="ARBA00022692"/>
    </source>
</evidence>
<evidence type="ECO:0000313" key="19">
    <source>
        <dbReference type="Proteomes" id="UP000738325"/>
    </source>
</evidence>
<evidence type="ECO:0000256" key="15">
    <source>
        <dbReference type="SAM" id="SignalP"/>
    </source>
</evidence>
<dbReference type="HAMAP" id="MF_03109">
    <property type="entry name" value="Sey1"/>
    <property type="match status" value="1"/>
</dbReference>
<evidence type="ECO:0000256" key="12">
    <source>
        <dbReference type="PROSITE-ProRule" id="PRU00452"/>
    </source>
</evidence>
<reference evidence="18" key="1">
    <citation type="journal article" date="2020" name="Fungal Divers.">
        <title>Resolving the Mortierellaceae phylogeny through synthesis of multi-gene phylogenetics and phylogenomics.</title>
        <authorList>
            <person name="Vandepol N."/>
            <person name="Liber J."/>
            <person name="Desiro A."/>
            <person name="Na H."/>
            <person name="Kennedy M."/>
            <person name="Barry K."/>
            <person name="Grigoriev I.V."/>
            <person name="Miller A.N."/>
            <person name="O'Donnell K."/>
            <person name="Stajich J.E."/>
            <person name="Bonito G."/>
        </authorList>
    </citation>
    <scope>NUCLEOTIDE SEQUENCE</scope>
    <source>
        <strain evidence="18">REB-010B</strain>
    </source>
</reference>
<dbReference type="InterPro" id="IPR046758">
    <property type="entry name" value="Sey1/RHD3-like_3HB"/>
</dbReference>
<keyword evidence="3 11" id="KW-0547">Nucleotide-binding</keyword>
<name>A0A9P6RS98_9FUNG</name>
<feature type="signal peptide" evidence="15">
    <location>
        <begin position="1"/>
        <end position="20"/>
    </location>
</feature>
<dbReference type="SUPFAM" id="SSF57850">
    <property type="entry name" value="RING/U-box"/>
    <property type="match status" value="1"/>
</dbReference>
<evidence type="ECO:0000259" key="17">
    <source>
        <dbReference type="PROSITE" id="PS51715"/>
    </source>
</evidence>
<evidence type="ECO:0000256" key="2">
    <source>
        <dbReference type="ARBA" id="ARBA00022723"/>
    </source>
</evidence>
<evidence type="ECO:0000256" key="13">
    <source>
        <dbReference type="SAM" id="MobiDB-lite"/>
    </source>
</evidence>
<feature type="binding site" evidence="11">
    <location>
        <begin position="277"/>
        <end position="284"/>
    </location>
    <ligand>
        <name>GTP</name>
        <dbReference type="ChEBI" id="CHEBI:37565"/>
    </ligand>
</feature>
<dbReference type="InterPro" id="IPR013083">
    <property type="entry name" value="Znf_RING/FYVE/PHD"/>
</dbReference>
<feature type="compositionally biased region" description="Basic and acidic residues" evidence="13">
    <location>
        <begin position="997"/>
        <end position="1014"/>
    </location>
</feature>
<dbReference type="InterPro" id="IPR036423">
    <property type="entry name" value="SOD-like_Cu/Zn_dom_sf"/>
</dbReference>
<dbReference type="Gene3D" id="3.40.50.300">
    <property type="entry name" value="P-loop containing nucleotide triphosphate hydrolases"/>
    <property type="match status" value="1"/>
</dbReference>
<feature type="domain" description="SP-RING-type" evidence="16">
    <location>
        <begin position="1280"/>
        <end position="1366"/>
    </location>
</feature>
<feature type="compositionally biased region" description="Polar residues" evidence="13">
    <location>
        <begin position="986"/>
        <end position="995"/>
    </location>
</feature>
<keyword evidence="1 11" id="KW-0812">Transmembrane</keyword>
<dbReference type="Proteomes" id="UP000738325">
    <property type="component" value="Unassembled WGS sequence"/>
</dbReference>
<feature type="chain" id="PRO_5040337951" evidence="15">
    <location>
        <begin position="21"/>
        <end position="1379"/>
    </location>
</feature>
<dbReference type="PANTHER" id="PTHR45923">
    <property type="entry name" value="PROTEIN SEY1"/>
    <property type="match status" value="1"/>
</dbReference>
<feature type="topological domain" description="Cytoplasmic" evidence="11">
    <location>
        <begin position="933"/>
        <end position="1379"/>
    </location>
</feature>
<dbReference type="GO" id="GO:0005789">
    <property type="term" value="C:endoplasmic reticulum membrane"/>
    <property type="evidence" value="ECO:0007669"/>
    <property type="project" value="UniProtKB-SubCell"/>
</dbReference>
<dbReference type="InterPro" id="IPR008803">
    <property type="entry name" value="RHD3/Sey1"/>
</dbReference>
<evidence type="ECO:0000256" key="3">
    <source>
        <dbReference type="ARBA" id="ARBA00022741"/>
    </source>
</evidence>
<dbReference type="EMBL" id="JAAAIP010000084">
    <property type="protein sequence ID" value="KAG0326340.1"/>
    <property type="molecule type" value="Genomic_DNA"/>
</dbReference>
<gene>
    <name evidence="18" type="primary">SEY1_3</name>
    <name evidence="11" type="synonym">SEY1</name>
    <name evidence="18" type="ORF">BGZ99_009692</name>
</gene>
<dbReference type="FunFam" id="3.40.50.300:FF:000727">
    <property type="entry name" value="Protein SEY1 homolog"/>
    <property type="match status" value="1"/>
</dbReference>
<organism evidence="18 19">
    <name type="scientific">Dissophora globulifera</name>
    <dbReference type="NCBI Taxonomy" id="979702"/>
    <lineage>
        <taxon>Eukaryota</taxon>
        <taxon>Fungi</taxon>
        <taxon>Fungi incertae sedis</taxon>
        <taxon>Mucoromycota</taxon>
        <taxon>Mortierellomycotina</taxon>
        <taxon>Mortierellomycetes</taxon>
        <taxon>Mortierellales</taxon>
        <taxon>Mortierellaceae</taxon>
        <taxon>Dissophora</taxon>
    </lineage>
</organism>
<keyword evidence="5 11" id="KW-0378">Hydrolase</keyword>
<feature type="compositionally biased region" description="Polar residues" evidence="13">
    <location>
        <begin position="194"/>
        <end position="208"/>
    </location>
</feature>
<keyword evidence="7" id="KW-0862">Zinc</keyword>
<feature type="topological domain" description="Cytoplasmic" evidence="11">
    <location>
        <begin position="1"/>
        <end position="887"/>
    </location>
</feature>
<dbReference type="GO" id="GO:0016320">
    <property type="term" value="P:endoplasmic reticulum membrane fusion"/>
    <property type="evidence" value="ECO:0007669"/>
    <property type="project" value="TreeGrafter"/>
</dbReference>
<feature type="region of interest" description="Disordered" evidence="13">
    <location>
        <begin position="960"/>
        <end position="1077"/>
    </location>
</feature>
<dbReference type="Gene3D" id="2.60.40.200">
    <property type="entry name" value="Superoxide dismutase, copper/zinc binding domain"/>
    <property type="match status" value="1"/>
</dbReference>
<keyword evidence="8 11" id="KW-1133">Transmembrane helix</keyword>
<dbReference type="PANTHER" id="PTHR45923:SF2">
    <property type="entry name" value="PROTEIN SEY1"/>
    <property type="match status" value="1"/>
</dbReference>
<dbReference type="InterPro" id="IPR004181">
    <property type="entry name" value="Znf_MIZ"/>
</dbReference>
<evidence type="ECO:0000313" key="18">
    <source>
        <dbReference type="EMBL" id="KAG0326340.1"/>
    </source>
</evidence>
<dbReference type="PROSITE" id="PS51715">
    <property type="entry name" value="G_GB1_RHD3"/>
    <property type="match status" value="1"/>
</dbReference>
<dbReference type="InterPro" id="IPR030386">
    <property type="entry name" value="G_GB1_RHD3_dom"/>
</dbReference>
<dbReference type="Pfam" id="PF05879">
    <property type="entry name" value="RHD3_GTPase"/>
    <property type="match status" value="1"/>
</dbReference>
<evidence type="ECO:0000256" key="10">
    <source>
        <dbReference type="ARBA" id="ARBA00023136"/>
    </source>
</evidence>
<dbReference type="Pfam" id="PF11789">
    <property type="entry name" value="zf-Nse"/>
    <property type="match status" value="1"/>
</dbReference>
<dbReference type="Pfam" id="PF00080">
    <property type="entry name" value="Sod_Cu"/>
    <property type="match status" value="1"/>
</dbReference>
<dbReference type="GO" id="GO:0006801">
    <property type="term" value="P:superoxide metabolic process"/>
    <property type="evidence" value="ECO:0007669"/>
    <property type="project" value="InterPro"/>
</dbReference>
<evidence type="ECO:0000256" key="6">
    <source>
        <dbReference type="ARBA" id="ARBA00022824"/>
    </source>
</evidence>
<keyword evidence="10 11" id="KW-0472">Membrane</keyword>
<dbReference type="CDD" id="cd16651">
    <property type="entry name" value="SPL-RING_NSE2"/>
    <property type="match status" value="1"/>
</dbReference>
<keyword evidence="15" id="KW-0732">Signal</keyword>
<dbReference type="SUPFAM" id="SSF49329">
    <property type="entry name" value="Cu,Zn superoxide dismutase-like"/>
    <property type="match status" value="1"/>
</dbReference>
<evidence type="ECO:0000259" key="16">
    <source>
        <dbReference type="PROSITE" id="PS51044"/>
    </source>
</evidence>
<dbReference type="GO" id="GO:0008270">
    <property type="term" value="F:zinc ion binding"/>
    <property type="evidence" value="ECO:0007669"/>
    <property type="project" value="UniProtKB-KW"/>
</dbReference>
<feature type="transmembrane region" description="Helical" evidence="14">
    <location>
        <begin position="912"/>
        <end position="930"/>
    </location>
</feature>
<comment type="subcellular location">
    <subcellularLocation>
        <location evidence="11">Endoplasmic reticulum membrane</location>
        <topology evidence="11">Multi-pass membrane protein</topology>
    </subcellularLocation>
    <text evidence="11">Enriched in the cortical ER. Concentrated in punctae along the ER tubules.</text>
</comment>
<feature type="region of interest" description="Disordered" evidence="13">
    <location>
        <begin position="181"/>
        <end position="212"/>
    </location>
</feature>
<evidence type="ECO:0000256" key="11">
    <source>
        <dbReference type="HAMAP-Rule" id="MF_03109"/>
    </source>
</evidence>
<evidence type="ECO:0000256" key="8">
    <source>
        <dbReference type="ARBA" id="ARBA00022989"/>
    </source>
</evidence>
<dbReference type="SUPFAM" id="SSF52540">
    <property type="entry name" value="P-loop containing nucleoside triphosphate hydrolases"/>
    <property type="match status" value="1"/>
</dbReference>
<dbReference type="Pfam" id="PF20428">
    <property type="entry name" value="Sey1_3HB"/>
    <property type="match status" value="1"/>
</dbReference>
<feature type="compositionally biased region" description="Polar residues" evidence="13">
    <location>
        <begin position="1059"/>
        <end position="1077"/>
    </location>
</feature>
<evidence type="ECO:0000256" key="4">
    <source>
        <dbReference type="ARBA" id="ARBA00022771"/>
    </source>
</evidence>
<dbReference type="InterPro" id="IPR001424">
    <property type="entry name" value="SOD_Cu_Zn_dom"/>
</dbReference>
<proteinExistence type="inferred from homology"/>
<dbReference type="InterPro" id="IPR027417">
    <property type="entry name" value="P-loop_NTPase"/>
</dbReference>
<feature type="transmembrane region" description="Helical" evidence="14">
    <location>
        <begin position="888"/>
        <end position="905"/>
    </location>
</feature>
<comment type="similarity">
    <text evidence="11">Belongs to the TRAFAC class dynamin-like GTPase superfamily. GB1/RHD3 GTPase family. RHD3 subfamily.</text>
</comment>